<keyword evidence="2" id="KW-0808">Transferase</keyword>
<dbReference type="InterPro" id="IPR029062">
    <property type="entry name" value="Class_I_gatase-like"/>
</dbReference>
<dbReference type="Pfam" id="PF00117">
    <property type="entry name" value="GATase"/>
    <property type="match status" value="1"/>
</dbReference>
<dbReference type="InterPro" id="IPR044992">
    <property type="entry name" value="ChyE-like"/>
</dbReference>
<dbReference type="OrthoDB" id="9794816at2"/>
<dbReference type="PROSITE" id="PS51273">
    <property type="entry name" value="GATASE_TYPE_1"/>
    <property type="match status" value="1"/>
</dbReference>
<gene>
    <name evidence="2" type="ORF">DFR52_103240</name>
</gene>
<reference evidence="2 3" key="1">
    <citation type="submission" date="2018-05" db="EMBL/GenBank/DDBJ databases">
        <title>Genomic Encyclopedia of Type Strains, Phase IV (KMG-IV): sequencing the most valuable type-strain genomes for metagenomic binning, comparative biology and taxonomic classification.</title>
        <authorList>
            <person name="Goeker M."/>
        </authorList>
    </citation>
    <scope>NUCLEOTIDE SEQUENCE [LARGE SCALE GENOMIC DNA]</scope>
    <source>
        <strain evidence="2 3">DSM 16791</strain>
    </source>
</reference>
<comment type="caution">
    <text evidence="2">The sequence shown here is derived from an EMBL/GenBank/DDBJ whole genome shotgun (WGS) entry which is preliminary data.</text>
</comment>
<name>A0A317PHC7_9HYPH</name>
<dbReference type="GO" id="GO:0016740">
    <property type="term" value="F:transferase activity"/>
    <property type="evidence" value="ECO:0007669"/>
    <property type="project" value="UniProtKB-KW"/>
</dbReference>
<evidence type="ECO:0000259" key="1">
    <source>
        <dbReference type="Pfam" id="PF00117"/>
    </source>
</evidence>
<proteinExistence type="predicted"/>
<protein>
    <submittedName>
        <fullName evidence="2">GMP synthase-like glutamine amidotransferase</fullName>
    </submittedName>
</protein>
<dbReference type="SUPFAM" id="SSF52317">
    <property type="entry name" value="Class I glutamine amidotransferase-like"/>
    <property type="match status" value="1"/>
</dbReference>
<dbReference type="GO" id="GO:0005829">
    <property type="term" value="C:cytosol"/>
    <property type="evidence" value="ECO:0007669"/>
    <property type="project" value="TreeGrafter"/>
</dbReference>
<organism evidence="2 3">
    <name type="scientific">Hoeflea marina</name>
    <dbReference type="NCBI Taxonomy" id="274592"/>
    <lineage>
        <taxon>Bacteria</taxon>
        <taxon>Pseudomonadati</taxon>
        <taxon>Pseudomonadota</taxon>
        <taxon>Alphaproteobacteria</taxon>
        <taxon>Hyphomicrobiales</taxon>
        <taxon>Rhizobiaceae</taxon>
        <taxon>Hoeflea</taxon>
    </lineage>
</organism>
<dbReference type="CDD" id="cd01741">
    <property type="entry name" value="GATase1_1"/>
    <property type="match status" value="1"/>
</dbReference>
<sequence>MVRIAILDLCKYSPPLDDCAPTSSAIADWLQPAMPEAELVPVMVCDGAEIPAAGEFDGFVLSGSEQGVYNETEWMEPMRAFLLQAKLARVPLFGICFGHQLMADTFGGRAEKADLGHVIGARRFDIEGQSVTALVWHQDQVTQVPPGAAVIGSSDYCPVAVLAYDFPALSVQFHPEFAPDFVIEAVNRLDGAELDPAEAQRARKSLAGVGVAEDLMAARVANFFTRTLAARKHLATAPGLPA</sequence>
<dbReference type="AlphaFoldDB" id="A0A317PHC7"/>
<evidence type="ECO:0000313" key="2">
    <source>
        <dbReference type="EMBL" id="PWW00039.1"/>
    </source>
</evidence>
<dbReference type="EMBL" id="QGTR01000003">
    <property type="protein sequence ID" value="PWW00039.1"/>
    <property type="molecule type" value="Genomic_DNA"/>
</dbReference>
<feature type="domain" description="Glutamine amidotransferase" evidence="1">
    <location>
        <begin position="52"/>
        <end position="179"/>
    </location>
</feature>
<accession>A0A317PHC7</accession>
<dbReference type="Proteomes" id="UP000246352">
    <property type="component" value="Unassembled WGS sequence"/>
</dbReference>
<dbReference type="PANTHER" id="PTHR42695:SF5">
    <property type="entry name" value="GLUTAMINE AMIDOTRANSFERASE YLR126C-RELATED"/>
    <property type="match status" value="1"/>
</dbReference>
<keyword evidence="2" id="KW-0315">Glutamine amidotransferase</keyword>
<dbReference type="InterPro" id="IPR017926">
    <property type="entry name" value="GATASE"/>
</dbReference>
<dbReference type="RefSeq" id="WP_110032302.1">
    <property type="nucleotide sequence ID" value="NZ_QGTR01000003.1"/>
</dbReference>
<dbReference type="Gene3D" id="3.40.50.880">
    <property type="match status" value="1"/>
</dbReference>
<dbReference type="PANTHER" id="PTHR42695">
    <property type="entry name" value="GLUTAMINE AMIDOTRANSFERASE YLR126C-RELATED"/>
    <property type="match status" value="1"/>
</dbReference>
<keyword evidence="3" id="KW-1185">Reference proteome</keyword>
<evidence type="ECO:0000313" key="3">
    <source>
        <dbReference type="Proteomes" id="UP000246352"/>
    </source>
</evidence>